<dbReference type="InterPro" id="IPR010090">
    <property type="entry name" value="Phage_tape_meas"/>
</dbReference>
<feature type="domain" description="Phage tail tape measure protein" evidence="2">
    <location>
        <begin position="142"/>
        <end position="337"/>
    </location>
</feature>
<evidence type="ECO:0000256" key="1">
    <source>
        <dbReference type="ARBA" id="ARBA00022612"/>
    </source>
</evidence>
<evidence type="ECO:0000313" key="4">
    <source>
        <dbReference type="Proteomes" id="UP001348492"/>
    </source>
</evidence>
<accession>A0ABZ2EWP9</accession>
<keyword evidence="1" id="KW-1188">Viral release from host cell</keyword>
<evidence type="ECO:0000259" key="2">
    <source>
        <dbReference type="Pfam" id="PF10145"/>
    </source>
</evidence>
<dbReference type="PANTHER" id="PTHR37813:SF1">
    <property type="entry name" value="FELS-2 PROPHAGE PROTEIN"/>
    <property type="match status" value="1"/>
</dbReference>
<reference evidence="3 4" key="1">
    <citation type="journal article" date="2023" name="PLoS ONE">
        <title>Genome-based metabolic and phylogenomic analysis of three Terrisporobacter species.</title>
        <authorList>
            <person name="Boer T."/>
            <person name="Bengelsdorf F.R."/>
            <person name="Bomeke M."/>
            <person name="Daniel R."/>
            <person name="Poehlein A."/>
        </authorList>
    </citation>
    <scope>NUCLEOTIDE SEQUENCE [LARGE SCALE GENOMIC DNA]</scope>
    <source>
        <strain evidence="3 4">DSM 1288</strain>
    </source>
</reference>
<dbReference type="NCBIfam" id="TIGR01760">
    <property type="entry name" value="tape_meas_TP901"/>
    <property type="match status" value="2"/>
</dbReference>
<dbReference type="Pfam" id="PF10145">
    <property type="entry name" value="PhageMin_Tail"/>
    <property type="match status" value="1"/>
</dbReference>
<organism evidence="3 4">
    <name type="scientific">Terrisporobacter glycolicus ATCC 14880 = DSM 1288</name>
    <dbReference type="NCBI Taxonomy" id="1121315"/>
    <lineage>
        <taxon>Bacteria</taxon>
        <taxon>Bacillati</taxon>
        <taxon>Bacillota</taxon>
        <taxon>Clostridia</taxon>
        <taxon>Peptostreptococcales</taxon>
        <taxon>Peptostreptococcaceae</taxon>
        <taxon>Terrisporobacter</taxon>
    </lineage>
</organism>
<keyword evidence="4" id="KW-1185">Reference proteome</keyword>
<evidence type="ECO:0000313" key="3">
    <source>
        <dbReference type="EMBL" id="WWD84117.1"/>
    </source>
</evidence>
<dbReference type="RefSeq" id="WP_018592628.1">
    <property type="nucleotide sequence ID" value="NZ_CP117523.1"/>
</dbReference>
<dbReference type="EMBL" id="CP117523">
    <property type="protein sequence ID" value="WWD84117.1"/>
    <property type="molecule type" value="Genomic_DNA"/>
</dbReference>
<proteinExistence type="predicted"/>
<sequence length="1133" mass="120989">MSDGQIIIDTALDSKGIEQGIKELSGIANKGLKGLLDQFSKISPTAKTATLGVSALVAGFKAFHQLGTTALKEVGGALSSIGSIALDVGKQIWDSLAQIGQFPTSINDVISEYTSYNSTMKEVEAISGATKEEFKQLLDVTAKLGRETQFTATNAAEGLKYMAMAGWSAKESMDGLPSVLRLAQIGSADLGTTSDIVTDTITAMGMSATDCGDMVDMFAATITKSNTTVEMMGETMTYVAPIAGSLGVQFEDLALATGLLANVGIKASISGTSLRTMLTNLASPTDKAATTMKKYGISMKETNDGSVDLDATMQNLRKSLSSLPLKKQAEAAKNLFGKTGMAGGLAIINASESDYKNLKTAIEGSTESMTYWKKECEKAGMTEEQTAKRLDELHNVFTESKDMADALNISSTDLTKSISLLGKDGKVTSGNIENLFTVFNKLNNATEEQKVLMKKYGIELVKNDDNSLNYDKSLKNIVTSLRDKTDAEREAILTGLDLAGSIEEINELCALTPNEFNKTIKAIEETQSAAEKAQKIIDESLKGSIMRLGSALSGLGLSIMSECAPALGKFCDLMAESATLLLNGDVDGAVTKFTKGLKSEFKNIPKIMSNAFKGIESFVVKQGPKLFDAGSSLLKNICKGITGNKKSISGALDSAVKQGAEFISKNAPDLGDAAISIIDSLSKSFDKNKGDIGDALYKATNEAVKVYLETKKLEWKVKINLIPQIVLGAMETGNATTKAEDSGNSPLGFSGAKEDYAGTKSLKDWFEDLLSAITPKADAAEIENEGKKVGEKVVNGAKDGAITSIQDATKEIQQSATNMYNGAKTSFSKLAEVGTQSASQMYNGMRTSFTSLASVGKQSMTDMYNGCKTSLSGLRNIGTTQMISLKNVTRTQSTEARNAFTTQFISLRKVASTQSKEARDAVTTQMISMKKVVSTQSREARNAFTTQMISIKNVARVQSQEAGRYIATGLASGIRSGTSSAVSAARSMVAQVNAIVKSVAKINSPSKVTTEYGEFYAEGLGVGIKNKTPELYKTAMNQIQGLNNRMKSAVNAEMSRIYVSANANSTSNIKSYNTTEARLNNEDIERLGEALSSRPNIMKTIIGEKEIIEVVAEPVRKHIAKSDERNKRKKGDS</sequence>
<protein>
    <recommendedName>
        <fullName evidence="2">Phage tail tape measure protein domain-containing protein</fullName>
    </recommendedName>
</protein>
<dbReference type="PANTHER" id="PTHR37813">
    <property type="entry name" value="FELS-2 PROPHAGE PROTEIN"/>
    <property type="match status" value="1"/>
</dbReference>
<name>A0ABZ2EWP9_9FIRM</name>
<gene>
    <name evidence="3" type="ORF">TEGL_25390</name>
</gene>
<dbReference type="Proteomes" id="UP001348492">
    <property type="component" value="Chromosome"/>
</dbReference>